<evidence type="ECO:0000256" key="2">
    <source>
        <dbReference type="ARBA" id="ARBA00004906"/>
    </source>
</evidence>
<evidence type="ECO:0000256" key="9">
    <source>
        <dbReference type="ARBA" id="ARBA00022833"/>
    </source>
</evidence>
<organism evidence="13 14">
    <name type="scientific">Dendrobium chrysotoxum</name>
    <name type="common">Orchid</name>
    <dbReference type="NCBI Taxonomy" id="161865"/>
    <lineage>
        <taxon>Eukaryota</taxon>
        <taxon>Viridiplantae</taxon>
        <taxon>Streptophyta</taxon>
        <taxon>Embryophyta</taxon>
        <taxon>Tracheophyta</taxon>
        <taxon>Spermatophyta</taxon>
        <taxon>Magnoliopsida</taxon>
        <taxon>Liliopsida</taxon>
        <taxon>Asparagales</taxon>
        <taxon>Orchidaceae</taxon>
        <taxon>Epidendroideae</taxon>
        <taxon>Malaxideae</taxon>
        <taxon>Dendrobiinae</taxon>
        <taxon>Dendrobium</taxon>
    </lineage>
</organism>
<evidence type="ECO:0000256" key="6">
    <source>
        <dbReference type="ARBA" id="ARBA00022723"/>
    </source>
</evidence>
<dbReference type="FunFam" id="2.60.210.10:FF:000004">
    <property type="entry name" value="E3 ubiquitin-protein ligase SINAT5-like"/>
    <property type="match status" value="1"/>
</dbReference>
<gene>
    <name evidence="13" type="ORF">IEQ34_003100</name>
</gene>
<dbReference type="SUPFAM" id="SSF57850">
    <property type="entry name" value="RING/U-box"/>
    <property type="match status" value="1"/>
</dbReference>
<sequence>MGTDSVECVSLVDGMEEDEATHTYKHPSFCKNIGSGGIGHGWGMAMPRMPIVISVNDLLECPVCTNSMYPPIHQCCNGHTLCSTCKAKVNNRCPTCRQELGDIRCLALEKVADCYKLPCKYYSLGCPEIFPYYSKLKHESHCTFRPYNCPYAGSECAVVGDIPLLVSHLKDNHKVDMHSGCTFNHRYVKSNPREVDNATWMLTVFNCFGQYFCLHFEAFLLHKAPVYMAFLRYMGDENDARKYCYSLEVGADGRKMIWEGTPRSIRDSHQKVRDSYDGLIIQRNMALLISGGDQTELKLRITGRIWKELSNPESGVSLPTQHLFKKYDSNKNYIIIIIIIILKQTRVNTIIELLETLFEISLKINLLANKDYFKNSYLIFVLGKKNKKNKK</sequence>
<dbReference type="InterPro" id="IPR013083">
    <property type="entry name" value="Znf_RING/FYVE/PHD"/>
</dbReference>
<keyword evidence="7 10" id="KW-0863">Zinc-finger</keyword>
<evidence type="ECO:0000313" key="13">
    <source>
        <dbReference type="EMBL" id="KAH0468067.1"/>
    </source>
</evidence>
<dbReference type="EMBL" id="JAGFBR010000004">
    <property type="protein sequence ID" value="KAH0468067.1"/>
    <property type="molecule type" value="Genomic_DNA"/>
</dbReference>
<dbReference type="EC" id="2.3.2.27" evidence="4"/>
<evidence type="ECO:0000256" key="4">
    <source>
        <dbReference type="ARBA" id="ARBA00012483"/>
    </source>
</evidence>
<dbReference type="InterPro" id="IPR001841">
    <property type="entry name" value="Znf_RING"/>
</dbReference>
<comment type="catalytic activity">
    <reaction evidence="1">
        <text>S-ubiquitinyl-[E2 ubiquitin-conjugating enzyme]-L-cysteine + [acceptor protein]-L-lysine = [E2 ubiquitin-conjugating enzyme]-L-cysteine + N(6)-ubiquitinyl-[acceptor protein]-L-lysine.</text>
        <dbReference type="EC" id="2.3.2.27"/>
    </reaction>
</comment>
<dbReference type="PANTHER" id="PTHR10315">
    <property type="entry name" value="E3 UBIQUITIN PROTEIN LIGASE SIAH"/>
    <property type="match status" value="1"/>
</dbReference>
<dbReference type="InterPro" id="IPR052088">
    <property type="entry name" value="E3_ubiquitin-ligase_SINA"/>
</dbReference>
<dbReference type="CDD" id="cd16571">
    <property type="entry name" value="RING-HC_SIAHs"/>
    <property type="match status" value="1"/>
</dbReference>
<dbReference type="Proteomes" id="UP000775213">
    <property type="component" value="Unassembled WGS sequence"/>
</dbReference>
<keyword evidence="8" id="KW-0833">Ubl conjugation pathway</keyword>
<dbReference type="GO" id="GO:0008270">
    <property type="term" value="F:zinc ion binding"/>
    <property type="evidence" value="ECO:0007669"/>
    <property type="project" value="UniProtKB-KW"/>
</dbReference>
<evidence type="ECO:0000256" key="7">
    <source>
        <dbReference type="ARBA" id="ARBA00022771"/>
    </source>
</evidence>
<evidence type="ECO:0000256" key="1">
    <source>
        <dbReference type="ARBA" id="ARBA00000900"/>
    </source>
</evidence>
<dbReference type="GO" id="GO:0061630">
    <property type="term" value="F:ubiquitin protein ligase activity"/>
    <property type="evidence" value="ECO:0007669"/>
    <property type="project" value="UniProtKB-EC"/>
</dbReference>
<evidence type="ECO:0000256" key="10">
    <source>
        <dbReference type="PROSITE-ProRule" id="PRU00455"/>
    </source>
</evidence>
<evidence type="ECO:0000259" key="12">
    <source>
        <dbReference type="PROSITE" id="PS51081"/>
    </source>
</evidence>
<dbReference type="InterPro" id="IPR008974">
    <property type="entry name" value="TRAF-like"/>
</dbReference>
<dbReference type="PANTHER" id="PTHR10315:SF80">
    <property type="entry name" value="E3 UBIQUITIN-PROTEIN LIGASE SINAT3"/>
    <property type="match status" value="1"/>
</dbReference>
<comment type="pathway">
    <text evidence="2">Protein modification; protein ubiquitination.</text>
</comment>
<keyword evidence="9" id="KW-0862">Zinc</keyword>
<dbReference type="InterPro" id="IPR013010">
    <property type="entry name" value="Znf_SIAH"/>
</dbReference>
<dbReference type="PROSITE" id="PS50089">
    <property type="entry name" value="ZF_RING_2"/>
    <property type="match status" value="1"/>
</dbReference>
<evidence type="ECO:0000259" key="11">
    <source>
        <dbReference type="PROSITE" id="PS50089"/>
    </source>
</evidence>
<dbReference type="InterPro" id="IPR049548">
    <property type="entry name" value="Sina-like_RING"/>
</dbReference>
<dbReference type="AlphaFoldDB" id="A0AAV7HIB6"/>
<name>A0AAV7HIB6_DENCH</name>
<dbReference type="Gene3D" id="2.60.210.10">
    <property type="entry name" value="Apoptosis, Tumor Necrosis Factor Receptor Associated Protein 2, Chain A"/>
    <property type="match status" value="1"/>
</dbReference>
<dbReference type="Pfam" id="PF21362">
    <property type="entry name" value="Sina_RING"/>
    <property type="match status" value="1"/>
</dbReference>
<evidence type="ECO:0000256" key="3">
    <source>
        <dbReference type="ARBA" id="ARBA00009119"/>
    </source>
</evidence>
<dbReference type="SUPFAM" id="SSF49599">
    <property type="entry name" value="TRAF domain-like"/>
    <property type="match status" value="1"/>
</dbReference>
<dbReference type="GO" id="GO:0005737">
    <property type="term" value="C:cytoplasm"/>
    <property type="evidence" value="ECO:0007669"/>
    <property type="project" value="InterPro"/>
</dbReference>
<dbReference type="PROSITE" id="PS51081">
    <property type="entry name" value="ZF_SIAH"/>
    <property type="match status" value="1"/>
</dbReference>
<keyword evidence="5" id="KW-0808">Transferase</keyword>
<evidence type="ECO:0000313" key="14">
    <source>
        <dbReference type="Proteomes" id="UP000775213"/>
    </source>
</evidence>
<dbReference type="InterPro" id="IPR018121">
    <property type="entry name" value="7-in-absentia-prot_TRAF-dom"/>
</dbReference>
<keyword evidence="14" id="KW-1185">Reference proteome</keyword>
<keyword evidence="6" id="KW-0479">Metal-binding</keyword>
<comment type="caution">
    <text evidence="13">The sequence shown here is derived from an EMBL/GenBank/DDBJ whole genome shotgun (WGS) entry which is preliminary data.</text>
</comment>
<dbReference type="FunFam" id="3.30.40.10:FF:000041">
    <property type="entry name" value="E3 ubiquitin-protein ligase SINAT3"/>
    <property type="match status" value="1"/>
</dbReference>
<feature type="domain" description="SIAH-type" evidence="12">
    <location>
        <begin position="114"/>
        <end position="174"/>
    </location>
</feature>
<accession>A0AAV7HIB6</accession>
<dbReference type="Gene3D" id="3.30.40.10">
    <property type="entry name" value="Zinc/RING finger domain, C3HC4 (zinc finger)"/>
    <property type="match status" value="2"/>
</dbReference>
<reference evidence="13 14" key="1">
    <citation type="journal article" date="2021" name="Hortic Res">
        <title>Chromosome-scale assembly of the Dendrobium chrysotoxum genome enhances the understanding of orchid evolution.</title>
        <authorList>
            <person name="Zhang Y."/>
            <person name="Zhang G.Q."/>
            <person name="Zhang D."/>
            <person name="Liu X.D."/>
            <person name="Xu X.Y."/>
            <person name="Sun W.H."/>
            <person name="Yu X."/>
            <person name="Zhu X."/>
            <person name="Wang Z.W."/>
            <person name="Zhao X."/>
            <person name="Zhong W.Y."/>
            <person name="Chen H."/>
            <person name="Yin W.L."/>
            <person name="Huang T."/>
            <person name="Niu S.C."/>
            <person name="Liu Z.J."/>
        </authorList>
    </citation>
    <scope>NUCLEOTIDE SEQUENCE [LARGE SCALE GENOMIC DNA]</scope>
    <source>
        <strain evidence="13">Lindl</strain>
    </source>
</reference>
<dbReference type="Pfam" id="PF21361">
    <property type="entry name" value="Sina_ZnF"/>
    <property type="match status" value="1"/>
</dbReference>
<proteinExistence type="inferred from homology"/>
<evidence type="ECO:0000256" key="5">
    <source>
        <dbReference type="ARBA" id="ARBA00022679"/>
    </source>
</evidence>
<dbReference type="GO" id="GO:0006511">
    <property type="term" value="P:ubiquitin-dependent protein catabolic process"/>
    <property type="evidence" value="ECO:0007669"/>
    <property type="project" value="InterPro"/>
</dbReference>
<protein>
    <recommendedName>
        <fullName evidence="4">RING-type E3 ubiquitin transferase</fullName>
        <ecNumber evidence="4">2.3.2.27</ecNumber>
    </recommendedName>
</protein>
<comment type="similarity">
    <text evidence="3">Belongs to the SINA (Seven in absentia) family.</text>
</comment>
<feature type="domain" description="RING-type" evidence="11">
    <location>
        <begin position="61"/>
        <end position="97"/>
    </location>
</feature>
<evidence type="ECO:0000256" key="8">
    <source>
        <dbReference type="ARBA" id="ARBA00022786"/>
    </source>
</evidence>
<dbReference type="Pfam" id="PF03145">
    <property type="entry name" value="Sina_TRAF"/>
    <property type="match status" value="1"/>
</dbReference>